<organism evidence="2 3">
    <name type="scientific">Hymenobacter chitinivorans DSM 11115</name>
    <dbReference type="NCBI Taxonomy" id="1121954"/>
    <lineage>
        <taxon>Bacteria</taxon>
        <taxon>Pseudomonadati</taxon>
        <taxon>Bacteroidota</taxon>
        <taxon>Cytophagia</taxon>
        <taxon>Cytophagales</taxon>
        <taxon>Hymenobacteraceae</taxon>
        <taxon>Hymenobacter</taxon>
    </lineage>
</organism>
<reference evidence="2 3" key="1">
    <citation type="submission" date="2017-11" db="EMBL/GenBank/DDBJ databases">
        <title>Genomic Encyclopedia of Archaeal and Bacterial Type Strains, Phase II (KMG-II): From Individual Species to Whole Genera.</title>
        <authorList>
            <person name="Goeker M."/>
        </authorList>
    </citation>
    <scope>NUCLEOTIDE SEQUENCE [LARGE SCALE GENOMIC DNA]</scope>
    <source>
        <strain evidence="2 3">DSM 11115</strain>
    </source>
</reference>
<evidence type="ECO:0000313" key="3">
    <source>
        <dbReference type="Proteomes" id="UP000228535"/>
    </source>
</evidence>
<evidence type="ECO:0000256" key="1">
    <source>
        <dbReference type="SAM" id="SignalP"/>
    </source>
</evidence>
<dbReference type="AlphaFoldDB" id="A0A2M9BPD9"/>
<evidence type="ECO:0008006" key="4">
    <source>
        <dbReference type="Google" id="ProtNLM"/>
    </source>
</evidence>
<dbReference type="EMBL" id="PGFA01000001">
    <property type="protein sequence ID" value="PJJ59814.1"/>
    <property type="molecule type" value="Genomic_DNA"/>
</dbReference>
<proteinExistence type="predicted"/>
<keyword evidence="3" id="KW-1185">Reference proteome</keyword>
<feature type="chain" id="PRO_5014786513" description="Outer membrane protein with beta-barrel domain" evidence="1">
    <location>
        <begin position="24"/>
        <end position="273"/>
    </location>
</feature>
<sequence>MRHYHRISLSLLLTLLLCGAAQAATPEDSVRTSPKRRGTTDFILGGLLGSSRQYYSYSAYARPSAEQPNTYRQHYQLVGIGVAHTWPLLKNSQFTVELQAAVGSTKFSGTNVLPGAGARLYALSPYFEISHPRYYRLGLGADLGTSGYDFVYKPLELAHVRPKVLLEAGVLSKLYLHLSYGHNMLGLGNGTGVLGLGSGFGSERQRLLLGAAMVNSEINAGILSRTTSSFIPVVQAQVWVSPNWQLEPHLASNFDNVHQLRLLARYRLPASAR</sequence>
<accession>A0A2M9BPD9</accession>
<gene>
    <name evidence="2" type="ORF">CLV45_1236</name>
</gene>
<protein>
    <recommendedName>
        <fullName evidence="4">Outer membrane protein with beta-barrel domain</fullName>
    </recommendedName>
</protein>
<dbReference type="Proteomes" id="UP000228535">
    <property type="component" value="Unassembled WGS sequence"/>
</dbReference>
<comment type="caution">
    <text evidence="2">The sequence shown here is derived from an EMBL/GenBank/DDBJ whole genome shotgun (WGS) entry which is preliminary data.</text>
</comment>
<dbReference type="RefSeq" id="WP_100335504.1">
    <property type="nucleotide sequence ID" value="NZ_PGFA01000001.1"/>
</dbReference>
<name>A0A2M9BPD9_9BACT</name>
<keyword evidence="1" id="KW-0732">Signal</keyword>
<dbReference type="OrthoDB" id="871140at2"/>
<evidence type="ECO:0000313" key="2">
    <source>
        <dbReference type="EMBL" id="PJJ59814.1"/>
    </source>
</evidence>
<feature type="signal peptide" evidence="1">
    <location>
        <begin position="1"/>
        <end position="23"/>
    </location>
</feature>